<evidence type="ECO:0000256" key="1">
    <source>
        <dbReference type="SAM" id="MobiDB-lite"/>
    </source>
</evidence>
<feature type="region of interest" description="Disordered" evidence="1">
    <location>
        <begin position="1"/>
        <end position="28"/>
    </location>
</feature>
<evidence type="ECO:0000259" key="2">
    <source>
        <dbReference type="Pfam" id="PF09088"/>
    </source>
</evidence>
<feature type="region of interest" description="Disordered" evidence="1">
    <location>
        <begin position="562"/>
        <end position="593"/>
    </location>
</feature>
<dbReference type="PANTHER" id="PTHR12412:SF2">
    <property type="entry name" value="NUCLEAR CAP-BINDING PROTEIN SUBUNIT 1"/>
    <property type="match status" value="1"/>
</dbReference>
<feature type="domain" description="MIF4G-like type 1" evidence="2">
    <location>
        <begin position="328"/>
        <end position="521"/>
    </location>
</feature>
<dbReference type="GO" id="GO:0006406">
    <property type="term" value="P:mRNA export from nucleus"/>
    <property type="evidence" value="ECO:0007669"/>
    <property type="project" value="InterPro"/>
</dbReference>
<organism evidence="4">
    <name type="scientific">Blastobotrys adeninivorans</name>
    <name type="common">Yeast</name>
    <name type="synonym">Arxula adeninivorans</name>
    <dbReference type="NCBI Taxonomy" id="409370"/>
    <lineage>
        <taxon>Eukaryota</taxon>
        <taxon>Fungi</taxon>
        <taxon>Dikarya</taxon>
        <taxon>Ascomycota</taxon>
        <taxon>Saccharomycotina</taxon>
        <taxon>Dipodascomycetes</taxon>
        <taxon>Dipodascales</taxon>
        <taxon>Trichomonascaceae</taxon>
        <taxon>Blastobotrys</taxon>
    </lineage>
</organism>
<dbReference type="AlphaFoldDB" id="A0A060TEJ9"/>
<sequence>MDQYSGEKRKRDGEEDGSRRPRPSSSRQTLVRLSRAIVEIGEPSRYSLTETVSNLAHGLSSIEEDDVRGGVLSTIVALVSEQPQKVSLLSAAIQVANSTTPKFGQMVVELVHSKIEQFISEGDWTRVKNFVRFLCTLAPIVDGTGIKDFLLDLVNRAVQIQQNNSERDGLAEELYIIVLLALPYYVKAGEDDSGKLDEGRVADSEDIIRASREFEIKPQDQQTKILAPFMALREGQQVPFDNERFVVLVQAALARVVEDQWLVPNLMNTSTIVRKATGGREVAREEGESLYHVFPAVKMPEELEGQGQFRYPEYYFRAYLPTTLETVPAPDTYEAVLLRDVGSELIDKMDFNRREVTRQLITLDLFFASSAFADPGIPLDQLQDPKYQEEGRSTWKVEDVAIEAVLNHLFRLPSTVHPQVYYHTILTEACSMAPKAVAPVFGRAVRFLYANVDTMDVELFYRFLDWFSHHLSNFGFTWKWNEWVDDLELPDRHPKKVFIRELIENEVRLSYVKRIHETLPEQFLPLLRDVPEEPSLEYLEEGSPYNELVQNLITKLRSNTTATAPNANNDQTSTASGLPQRENASRTDGLSDEEQGAMLEEIKDKVTSESVGGRADDLDEKETLLLVATICHLGSRSLSHAKDWVSQTKGLLTKFIAESEERKNHVISAVLHYWRDQPKVGLLVLGFFVEEGVVPESLLVRRIVESDDLLLTSHGWSQLVYIVDGSDSETRATYVTMALTSISNKLNSLTDGTDEESKGWMNWWYAMYARSLCRKYHSNLGSSEGLSEQVQQFFDQARAL</sequence>
<evidence type="ECO:0000313" key="4">
    <source>
        <dbReference type="EMBL" id="CDP37297.1"/>
    </source>
</evidence>
<dbReference type="InterPro" id="IPR027159">
    <property type="entry name" value="CBP80"/>
</dbReference>
<name>A0A060TEJ9_BLAAD</name>
<proteinExistence type="predicted"/>
<dbReference type="PhylomeDB" id="A0A060TEJ9"/>
<dbReference type="InterPro" id="IPR016024">
    <property type="entry name" value="ARM-type_fold"/>
</dbReference>
<dbReference type="SUPFAM" id="SSF48371">
    <property type="entry name" value="ARM repeat"/>
    <property type="match status" value="3"/>
</dbReference>
<reference evidence="4" key="2">
    <citation type="submission" date="2014-06" db="EMBL/GenBank/DDBJ databases">
        <title>The complete genome of Blastobotrys (Arxula) adeninivorans LS3 - a yeast of biotechnological interest.</title>
        <authorList>
            <person name="Kunze G."/>
            <person name="Gaillardin C."/>
            <person name="Czernicka M."/>
            <person name="Durrens P."/>
            <person name="Martin T."/>
            <person name="Boer E."/>
            <person name="Gabaldon T."/>
            <person name="Cruz J."/>
            <person name="Talla E."/>
            <person name="Marck C."/>
            <person name="Goffeau A."/>
            <person name="Barbe V."/>
            <person name="Baret P."/>
            <person name="Baronian K."/>
            <person name="Beier S."/>
            <person name="Bleykasten C."/>
            <person name="Bode R."/>
            <person name="Casaregola S."/>
            <person name="Despons L."/>
            <person name="Fairhead C."/>
            <person name="Giersberg M."/>
            <person name="Gierski P."/>
            <person name="Hahnel U."/>
            <person name="Hartmann A."/>
            <person name="Jankowska D."/>
            <person name="Jubin C."/>
            <person name="Jung P."/>
            <person name="Lafontaine I."/>
            <person name="Leh-Louis V."/>
            <person name="Lemaire M."/>
            <person name="Marcet-Houben M."/>
            <person name="Mascher M."/>
            <person name="Morel G."/>
            <person name="Richard G.-F."/>
            <person name="Riechen J."/>
            <person name="Sacerdot C."/>
            <person name="Sarkar A."/>
            <person name="Savel G."/>
            <person name="Schacherer J."/>
            <person name="Sherman D."/>
            <person name="Straub M.-L."/>
            <person name="Stein N."/>
            <person name="Thierry A."/>
            <person name="Trautwein-Schult A."/>
            <person name="Westhof E."/>
            <person name="Worch S."/>
            <person name="Dujon B."/>
            <person name="Souciet J.-L."/>
            <person name="Wincker P."/>
            <person name="Scholz U."/>
            <person name="Neuveglise N."/>
        </authorList>
    </citation>
    <scope>NUCLEOTIDE SEQUENCE</scope>
    <source>
        <strain evidence="4">LS3</strain>
    </source>
</reference>
<protein>
    <submittedName>
        <fullName evidence="4">ARAD1D08250p</fullName>
    </submittedName>
</protein>
<evidence type="ECO:0000259" key="3">
    <source>
        <dbReference type="Pfam" id="PF09090"/>
    </source>
</evidence>
<dbReference type="EMBL" id="HG937694">
    <property type="protein sequence ID" value="CDP37297.1"/>
    <property type="molecule type" value="Genomic_DNA"/>
</dbReference>
<dbReference type="InterPro" id="IPR015172">
    <property type="entry name" value="MIF4G-like_typ-1"/>
</dbReference>
<dbReference type="PANTHER" id="PTHR12412">
    <property type="entry name" value="CAP BINDING PROTEIN"/>
    <property type="match status" value="1"/>
</dbReference>
<dbReference type="GO" id="GO:0000339">
    <property type="term" value="F:RNA cap binding"/>
    <property type="evidence" value="ECO:0007669"/>
    <property type="project" value="InterPro"/>
</dbReference>
<dbReference type="Gene3D" id="1.25.40.180">
    <property type="match status" value="3"/>
</dbReference>
<dbReference type="InterPro" id="IPR015174">
    <property type="entry name" value="MIF4G-like_typ-2"/>
</dbReference>
<dbReference type="GO" id="GO:0005846">
    <property type="term" value="C:nuclear cap binding complex"/>
    <property type="evidence" value="ECO:0007669"/>
    <property type="project" value="InterPro"/>
</dbReference>
<gene>
    <name evidence="4" type="ORF">GNLVRS02_ARAD1D08250g</name>
</gene>
<feature type="domain" description="MIF4G-like type 2" evidence="3">
    <location>
        <begin position="592"/>
        <end position="700"/>
    </location>
</feature>
<accession>A0A060TEJ9</accession>
<dbReference type="Pfam" id="PF09088">
    <property type="entry name" value="MIF4G_like"/>
    <property type="match status" value="1"/>
</dbReference>
<dbReference type="Pfam" id="PF09090">
    <property type="entry name" value="MIF4G_like_2"/>
    <property type="match status" value="1"/>
</dbReference>
<dbReference type="GO" id="GO:0000184">
    <property type="term" value="P:nuclear-transcribed mRNA catabolic process, nonsense-mediated decay"/>
    <property type="evidence" value="ECO:0007669"/>
    <property type="project" value="TreeGrafter"/>
</dbReference>
<feature type="compositionally biased region" description="Basic and acidic residues" evidence="1">
    <location>
        <begin position="1"/>
        <end position="19"/>
    </location>
</feature>
<dbReference type="GO" id="GO:0005634">
    <property type="term" value="C:nucleus"/>
    <property type="evidence" value="ECO:0007669"/>
    <property type="project" value="TreeGrafter"/>
</dbReference>
<dbReference type="GO" id="GO:0003729">
    <property type="term" value="F:mRNA binding"/>
    <property type="evidence" value="ECO:0007669"/>
    <property type="project" value="TreeGrafter"/>
</dbReference>
<reference evidence="4" key="1">
    <citation type="submission" date="2014-02" db="EMBL/GenBank/DDBJ databases">
        <authorList>
            <person name="Genoscope - CEA"/>
        </authorList>
    </citation>
    <scope>NUCLEOTIDE SEQUENCE</scope>
    <source>
        <strain evidence="4">LS3</strain>
    </source>
</reference>